<dbReference type="EMBL" id="HE577330">
    <property type="protein sequence ID" value="CCD02278.1"/>
    <property type="molecule type" value="Genomic_DNA"/>
</dbReference>
<evidence type="ECO:0000313" key="1">
    <source>
        <dbReference type="EMBL" id="CCD02278.1"/>
    </source>
</evidence>
<accession>A0A9P1JYP6</accession>
<keyword evidence="2" id="KW-1185">Reference proteome</keyword>
<reference evidence="1 2" key="1">
    <citation type="journal article" date="2011" name="PLoS Genet.">
        <title>Azospirillum genomes reveal transition of bacteria from aquatic to terrestrial environments.</title>
        <authorList>
            <person name="Wisniewski-Dye F."/>
            <person name="Borziak K."/>
            <person name="Khalsa-Moyers G."/>
            <person name="Alexandre G."/>
            <person name="Sukharnikov L.O."/>
            <person name="Wuichet K."/>
            <person name="Hurst G.B."/>
            <person name="McDonald W.H."/>
            <person name="Robertson J.S."/>
            <person name="Barbe V."/>
            <person name="Calteau A."/>
            <person name="Rouy Z."/>
            <person name="Mangenot S."/>
            <person name="Prigent-Combaret C."/>
            <person name="Normand P."/>
            <person name="Boyer M."/>
            <person name="Siguier P."/>
            <person name="Dessaux Y."/>
            <person name="Elmerich C."/>
            <person name="Condemine G."/>
            <person name="Krishnen G."/>
            <person name="Kennedy I."/>
            <person name="Paterson A.H."/>
            <person name="Gonzalez V."/>
            <person name="Mavingui P."/>
            <person name="Zhulin I.B."/>
        </authorList>
    </citation>
    <scope>NUCLEOTIDE SEQUENCE [LARGE SCALE GENOMIC DNA]</scope>
    <source>
        <strain evidence="1 2">Sp245</strain>
    </source>
</reference>
<name>A0A9P1JYP6_9PROT</name>
<sequence>MEGAASDPGNDGRRISACRPTEVHLRPARVPGHARLPVSANHRARNQHQGGSALIMPVQLRNNPRRRDNRVVFPVLNLSIGGNRLTTLNWSYTGVLLCWPGAQPICGERIAGFFNPPPGAGDDETGAFDAIVVRTDPPRNQVALSMHRGSDQAYRILEMTLRRALRANW</sequence>
<dbReference type="AlphaFoldDB" id="A0A9P1JYP6"/>
<evidence type="ECO:0000313" key="2">
    <source>
        <dbReference type="Proteomes" id="UP000007319"/>
    </source>
</evidence>
<gene>
    <name evidence="1" type="ORF">AZOBR_p310020</name>
</gene>
<organism evidence="1 2">
    <name type="scientific">Azospirillum baldaniorum</name>
    <dbReference type="NCBI Taxonomy" id="1064539"/>
    <lineage>
        <taxon>Bacteria</taxon>
        <taxon>Pseudomonadati</taxon>
        <taxon>Pseudomonadota</taxon>
        <taxon>Alphaproteobacteria</taxon>
        <taxon>Rhodospirillales</taxon>
        <taxon>Azospirillaceae</taxon>
        <taxon>Azospirillum</taxon>
    </lineage>
</organism>
<proteinExistence type="predicted"/>
<keyword evidence="1" id="KW-0614">Plasmid</keyword>
<dbReference type="KEGG" id="abs:AZOBR_p310020"/>
<geneLocation type="plasmid" evidence="1 2">
    <name>AZOBR_p3</name>
</geneLocation>
<evidence type="ECO:0008006" key="3">
    <source>
        <dbReference type="Google" id="ProtNLM"/>
    </source>
</evidence>
<dbReference type="Proteomes" id="UP000007319">
    <property type="component" value="Plasmid AZOBR_p3"/>
</dbReference>
<protein>
    <recommendedName>
        <fullName evidence="3">PilZ domain-containing protein</fullName>
    </recommendedName>
</protein>